<feature type="transmembrane region" description="Helical" evidence="2">
    <location>
        <begin position="27"/>
        <end position="50"/>
    </location>
</feature>
<dbReference type="AlphaFoldDB" id="H2YR60"/>
<dbReference type="OMA" id="MNNESRY"/>
<feature type="compositionally biased region" description="Basic and acidic residues" evidence="1">
    <location>
        <begin position="149"/>
        <end position="173"/>
    </location>
</feature>
<evidence type="ECO:0000313" key="4">
    <source>
        <dbReference type="Proteomes" id="UP000007875"/>
    </source>
</evidence>
<accession>H2YR60</accession>
<name>H2YR60_CIOSA</name>
<evidence type="ECO:0000256" key="2">
    <source>
        <dbReference type="SAM" id="Phobius"/>
    </source>
</evidence>
<keyword evidence="2" id="KW-0472">Membrane</keyword>
<dbReference type="Proteomes" id="UP000007875">
    <property type="component" value="Unassembled WGS sequence"/>
</dbReference>
<sequence>MSKKSALHGGDGSVTISFIGYACCGPIVVYIAMCFVAGIICAMLVVFMAYRCFKCVNRYRSGDHPLWGKTKKGFYSVFKGNKEIKTFGTMNNESRYPDRSYENNRDTIPRERSYSYDHHDNHDREKVRRDRSRERRRERRRRRYSSSSHEADVHDRDHRNSRRDTRDSRDQRRRERRRRSLSSDN</sequence>
<feature type="compositionally biased region" description="Basic and acidic residues" evidence="1">
    <location>
        <begin position="95"/>
        <end position="135"/>
    </location>
</feature>
<evidence type="ECO:0000313" key="3">
    <source>
        <dbReference type="Ensembl" id="ENSCSAVP00000007820.1"/>
    </source>
</evidence>
<reference evidence="3" key="3">
    <citation type="submission" date="2025-09" db="UniProtKB">
        <authorList>
            <consortium name="Ensembl"/>
        </authorList>
    </citation>
    <scope>IDENTIFICATION</scope>
</reference>
<organism evidence="3 4">
    <name type="scientific">Ciona savignyi</name>
    <name type="common">Pacific transparent sea squirt</name>
    <dbReference type="NCBI Taxonomy" id="51511"/>
    <lineage>
        <taxon>Eukaryota</taxon>
        <taxon>Metazoa</taxon>
        <taxon>Chordata</taxon>
        <taxon>Tunicata</taxon>
        <taxon>Ascidiacea</taxon>
        <taxon>Phlebobranchia</taxon>
        <taxon>Cionidae</taxon>
        <taxon>Ciona</taxon>
    </lineage>
</organism>
<keyword evidence="2" id="KW-0812">Transmembrane</keyword>
<reference evidence="3" key="2">
    <citation type="submission" date="2025-08" db="UniProtKB">
        <authorList>
            <consortium name="Ensembl"/>
        </authorList>
    </citation>
    <scope>IDENTIFICATION</scope>
</reference>
<dbReference type="HOGENOM" id="CLU_1539458_0_0_1"/>
<evidence type="ECO:0000256" key="1">
    <source>
        <dbReference type="SAM" id="MobiDB-lite"/>
    </source>
</evidence>
<proteinExistence type="predicted"/>
<dbReference type="PROSITE" id="PS51257">
    <property type="entry name" value="PROKAR_LIPOPROTEIN"/>
    <property type="match status" value="1"/>
</dbReference>
<feature type="region of interest" description="Disordered" evidence="1">
    <location>
        <begin position="89"/>
        <end position="185"/>
    </location>
</feature>
<keyword evidence="2" id="KW-1133">Transmembrane helix</keyword>
<protein>
    <submittedName>
        <fullName evidence="3">Uncharacterized protein</fullName>
    </submittedName>
</protein>
<keyword evidence="4" id="KW-1185">Reference proteome</keyword>
<reference evidence="4" key="1">
    <citation type="submission" date="2003-08" db="EMBL/GenBank/DDBJ databases">
        <authorList>
            <person name="Birren B."/>
            <person name="Nusbaum C."/>
            <person name="Abebe A."/>
            <person name="Abouelleil A."/>
            <person name="Adekoya E."/>
            <person name="Ait-zahra M."/>
            <person name="Allen N."/>
            <person name="Allen T."/>
            <person name="An P."/>
            <person name="Anderson M."/>
            <person name="Anderson S."/>
            <person name="Arachchi H."/>
            <person name="Armbruster J."/>
            <person name="Bachantsang P."/>
            <person name="Baldwin J."/>
            <person name="Barry A."/>
            <person name="Bayul T."/>
            <person name="Blitshsteyn B."/>
            <person name="Bloom T."/>
            <person name="Blye J."/>
            <person name="Boguslavskiy L."/>
            <person name="Borowsky M."/>
            <person name="Boukhgalter B."/>
            <person name="Brunache A."/>
            <person name="Butler J."/>
            <person name="Calixte N."/>
            <person name="Calvo S."/>
            <person name="Camarata J."/>
            <person name="Campo K."/>
            <person name="Chang J."/>
            <person name="Cheshatsang Y."/>
            <person name="Citroen M."/>
            <person name="Collymore A."/>
            <person name="Considine T."/>
            <person name="Cook A."/>
            <person name="Cooke P."/>
            <person name="Corum B."/>
            <person name="Cuomo C."/>
            <person name="David R."/>
            <person name="Dawoe T."/>
            <person name="Degray S."/>
            <person name="Dodge S."/>
            <person name="Dooley K."/>
            <person name="Dorje P."/>
            <person name="Dorjee K."/>
            <person name="Dorris L."/>
            <person name="Duffey N."/>
            <person name="Dupes A."/>
            <person name="Elkins T."/>
            <person name="Engels R."/>
            <person name="Erickson J."/>
            <person name="Farina A."/>
            <person name="Faro S."/>
            <person name="Ferreira P."/>
            <person name="Fischer H."/>
            <person name="Fitzgerald M."/>
            <person name="Foley K."/>
            <person name="Gage D."/>
            <person name="Galagan J."/>
            <person name="Gearin G."/>
            <person name="Gnerre S."/>
            <person name="Gnirke A."/>
            <person name="Goyette A."/>
            <person name="Graham J."/>
            <person name="Grandbois E."/>
            <person name="Gyaltsen K."/>
            <person name="Hafez N."/>
            <person name="Hagopian D."/>
            <person name="Hagos B."/>
            <person name="Hall J."/>
            <person name="Hatcher B."/>
            <person name="Heller A."/>
            <person name="Higgins H."/>
            <person name="Honan T."/>
            <person name="Horn A."/>
            <person name="Houde N."/>
            <person name="Hughes L."/>
            <person name="Hulme W."/>
            <person name="Husby E."/>
            <person name="Iliev I."/>
            <person name="Jaffe D."/>
            <person name="Jones C."/>
            <person name="Kamal M."/>
            <person name="Kamat A."/>
            <person name="Kamvysselis M."/>
            <person name="Karlsson E."/>
            <person name="Kells C."/>
            <person name="Kieu A."/>
            <person name="Kisner P."/>
            <person name="Kodira C."/>
            <person name="Kulbokas E."/>
            <person name="Labutti K."/>
            <person name="Lama D."/>
            <person name="Landers T."/>
            <person name="Leger J."/>
            <person name="Levine S."/>
            <person name="Lewis D."/>
            <person name="Lewis T."/>
            <person name="Lindblad-toh K."/>
            <person name="Liu X."/>
            <person name="Lokyitsang T."/>
            <person name="Lokyitsang Y."/>
            <person name="Lucien O."/>
            <person name="Lui A."/>
            <person name="Ma L.J."/>
            <person name="Mabbitt R."/>
            <person name="Macdonald J."/>
            <person name="Maclean C."/>
            <person name="Major J."/>
            <person name="Manning J."/>
            <person name="Marabella R."/>
            <person name="Maru K."/>
            <person name="Matthews C."/>
            <person name="Mauceli E."/>
            <person name="Mccarthy M."/>
            <person name="Mcdonough S."/>
            <person name="Mcghee T."/>
            <person name="Meldrim J."/>
            <person name="Meneus L."/>
            <person name="Mesirov J."/>
            <person name="Mihalev A."/>
            <person name="Mihova T."/>
            <person name="Mikkelsen T."/>
            <person name="Mlenga V."/>
            <person name="Moru K."/>
            <person name="Mozes J."/>
            <person name="Mulrain L."/>
            <person name="Munson G."/>
            <person name="Naylor J."/>
            <person name="Newes C."/>
            <person name="Nguyen C."/>
            <person name="Nguyen N."/>
            <person name="Nguyen T."/>
            <person name="Nicol R."/>
            <person name="Nielsen C."/>
            <person name="Nizzari M."/>
            <person name="Norbu C."/>
            <person name="Norbu N."/>
            <person name="O'donnell P."/>
            <person name="Okoawo O."/>
            <person name="O'leary S."/>
            <person name="Omotosho B."/>
            <person name="O'neill K."/>
            <person name="Osman S."/>
            <person name="Parker S."/>
            <person name="Perrin D."/>
            <person name="Phunkhang P."/>
            <person name="Piqani B."/>
            <person name="Purcell S."/>
            <person name="Rachupka T."/>
            <person name="Ramasamy U."/>
            <person name="Rameau R."/>
            <person name="Ray V."/>
            <person name="Raymond C."/>
            <person name="Retta R."/>
            <person name="Richardson S."/>
            <person name="Rise C."/>
            <person name="Rodriguez J."/>
            <person name="Rogers J."/>
            <person name="Rogov P."/>
            <person name="Rutman M."/>
            <person name="Schupbach R."/>
            <person name="Seaman C."/>
            <person name="Settipalli S."/>
            <person name="Sharpe T."/>
            <person name="Sheridan J."/>
            <person name="Sherpa N."/>
            <person name="Shi J."/>
            <person name="Smirnov S."/>
            <person name="Smith C."/>
            <person name="Sougnez C."/>
            <person name="Spencer B."/>
            <person name="Stalker J."/>
            <person name="Stange-thomann N."/>
            <person name="Stavropoulos S."/>
            <person name="Stetson K."/>
            <person name="Stone C."/>
            <person name="Stone S."/>
            <person name="Stubbs M."/>
            <person name="Talamas J."/>
            <person name="Tchuinga P."/>
            <person name="Tenzing P."/>
            <person name="Tesfaye S."/>
            <person name="Theodore J."/>
            <person name="Thoulutsang Y."/>
            <person name="Topham K."/>
            <person name="Towey S."/>
            <person name="Tsamla T."/>
            <person name="Tsomo N."/>
            <person name="Vallee D."/>
            <person name="Vassiliev H."/>
            <person name="Venkataraman V."/>
            <person name="Vinson J."/>
            <person name="Vo A."/>
            <person name="Wade C."/>
            <person name="Wang S."/>
            <person name="Wangchuk T."/>
            <person name="Wangdi T."/>
            <person name="Whittaker C."/>
            <person name="Wilkinson J."/>
            <person name="Wu Y."/>
            <person name="Wyman D."/>
            <person name="Yadav S."/>
            <person name="Yang S."/>
            <person name="Yang X."/>
            <person name="Yeager S."/>
            <person name="Yee E."/>
            <person name="Young G."/>
            <person name="Zainoun J."/>
            <person name="Zembeck L."/>
            <person name="Zimmer A."/>
            <person name="Zody M."/>
            <person name="Lander E."/>
        </authorList>
    </citation>
    <scope>NUCLEOTIDE SEQUENCE [LARGE SCALE GENOMIC DNA]</scope>
</reference>
<dbReference type="GeneTree" id="ENSGT00660000097168"/>
<dbReference type="InParanoid" id="H2YR60"/>
<dbReference type="Ensembl" id="ENSCSAVT00000007925.1">
    <property type="protein sequence ID" value="ENSCSAVP00000007820.1"/>
    <property type="gene ID" value="ENSCSAVG00000004677.1"/>
</dbReference>
<feature type="compositionally biased region" description="Basic residues" evidence="1">
    <location>
        <begin position="174"/>
        <end position="185"/>
    </location>
</feature>